<accession>A0A261RFM2</accession>
<protein>
    <recommendedName>
        <fullName evidence="1">Right handed beta helix domain-containing protein</fullName>
    </recommendedName>
</protein>
<reference evidence="2" key="1">
    <citation type="submission" date="2017-05" db="EMBL/GenBank/DDBJ databases">
        <title>Complete and WGS of Bordetella genogroups.</title>
        <authorList>
            <person name="Spilker T."/>
            <person name="Lipuma J."/>
        </authorList>
    </citation>
    <scope>NUCLEOTIDE SEQUENCE</scope>
    <source>
        <strain evidence="2">AU21707</strain>
    </source>
</reference>
<evidence type="ECO:0000313" key="2">
    <source>
        <dbReference type="EMBL" id="OZI23755.1"/>
    </source>
</evidence>
<feature type="domain" description="Right handed beta helix" evidence="1">
    <location>
        <begin position="497"/>
        <end position="630"/>
    </location>
</feature>
<evidence type="ECO:0000259" key="1">
    <source>
        <dbReference type="Pfam" id="PF13229"/>
    </source>
</evidence>
<feature type="domain" description="Right handed beta helix" evidence="1">
    <location>
        <begin position="353"/>
        <end position="487"/>
    </location>
</feature>
<dbReference type="InterPro" id="IPR012334">
    <property type="entry name" value="Pectin_lyas_fold"/>
</dbReference>
<keyword evidence="3" id="KW-1185">Reference proteome</keyword>
<dbReference type="InterPro" id="IPR039448">
    <property type="entry name" value="Beta_helix"/>
</dbReference>
<dbReference type="RefSeq" id="WP_094846716.1">
    <property type="nucleotide sequence ID" value="NZ_NEVJ01000002.1"/>
</dbReference>
<dbReference type="AlphaFoldDB" id="A0A261RFM2"/>
<dbReference type="Gene3D" id="2.160.20.10">
    <property type="entry name" value="Single-stranded right-handed beta-helix, Pectin lyase-like"/>
    <property type="match status" value="2"/>
</dbReference>
<dbReference type="SMART" id="SM00710">
    <property type="entry name" value="PbH1"/>
    <property type="match status" value="9"/>
</dbReference>
<name>A0A261RFM2_9BORD</name>
<dbReference type="Pfam" id="PF13229">
    <property type="entry name" value="Beta_helix"/>
    <property type="match status" value="2"/>
</dbReference>
<dbReference type="SUPFAM" id="SSF51126">
    <property type="entry name" value="Pectin lyase-like"/>
    <property type="match status" value="2"/>
</dbReference>
<proteinExistence type="predicted"/>
<evidence type="ECO:0000313" key="3">
    <source>
        <dbReference type="Proteomes" id="UP000216857"/>
    </source>
</evidence>
<sequence length="732" mass="77358">MTISSETRKAGPDTGNGSTTVWPFDFKVFLKSDLQVLVTDAEGQDTILVLDSDYSVALNADQDGNPGGSVTYPLSGDPLAAPSKITIVSAVPYTQPTDLSNSGGFYPETIEQMVDRVTIQVQQVRGDLGRALKLGETDVDGEGSYRANGNRIQDLADPINPQDAATANSVEEVAQGVREYAEELVASIQTSTAQVYDPVLLHDGADYTAGTSTSVTLPETVGPKAISGVFFGGIFQSLGSWTLLGDDVTLQFDSAIPLGIDEITVTYYAPGVLGTFLQAGFGPTSRSFQDKMRDFIDIRDFGAKCDAVVDEDGALVSGTDDTAAWQRAVAAAAFKGGGTVGHTRGISRITSTITINADNVSIAGYGGVVFFEKTDFAYEHGILITGCSHNTVAGIRMISDPAYVRDDTGFGVCILNADDTLVMGNTFENIPSAAVWFMHSAGGRAIGNRIKDTKADGIHFSDGCRHFVCCGNSLTGCDDDAIAVVLDTEGADQPTGGSISGNVVMSTPGGHGIVFIGCSGLSITGNTLYATGYAAIGNYMYADSRRANNVTISGNTIVNPALHTDDQLNQCGMLLAYIEDSLIENNQISGVQENPSWEGAGILLVSYRDVTIRGNTIRNCADRGVWVLDSVGGSSADRARLFIDSNSFFTVSKEAIRVNPSSAFVDSVFVTNNKFTDCGFESGYSTVSLGRTQATPLRYYGNMALTNELNSITLDASQASDIKQANNIPVIP</sequence>
<gene>
    <name evidence="2" type="ORF">CAL26_10010</name>
</gene>
<comment type="caution">
    <text evidence="2">The sequence shown here is derived from an EMBL/GenBank/DDBJ whole genome shotgun (WGS) entry which is preliminary data.</text>
</comment>
<dbReference type="EMBL" id="NEVJ01000002">
    <property type="protein sequence ID" value="OZI23755.1"/>
    <property type="molecule type" value="Genomic_DNA"/>
</dbReference>
<dbReference type="InterPro" id="IPR006626">
    <property type="entry name" value="PbH1"/>
</dbReference>
<dbReference type="Proteomes" id="UP000216857">
    <property type="component" value="Unassembled WGS sequence"/>
</dbReference>
<dbReference type="InterPro" id="IPR011050">
    <property type="entry name" value="Pectin_lyase_fold/virulence"/>
</dbReference>
<dbReference type="OrthoDB" id="5365411at2"/>
<organism evidence="2 3">
    <name type="scientific">Bordetella genomosp. 9</name>
    <dbReference type="NCBI Taxonomy" id="1416803"/>
    <lineage>
        <taxon>Bacteria</taxon>
        <taxon>Pseudomonadati</taxon>
        <taxon>Pseudomonadota</taxon>
        <taxon>Betaproteobacteria</taxon>
        <taxon>Burkholderiales</taxon>
        <taxon>Alcaligenaceae</taxon>
        <taxon>Bordetella</taxon>
    </lineage>
</organism>